<name>A0AAW1SUU9_9CHLO</name>
<feature type="compositionally biased region" description="Gly residues" evidence="1">
    <location>
        <begin position="348"/>
        <end position="367"/>
    </location>
</feature>
<feature type="compositionally biased region" description="Low complexity" evidence="1">
    <location>
        <begin position="193"/>
        <end position="204"/>
    </location>
</feature>
<feature type="region of interest" description="Disordered" evidence="1">
    <location>
        <begin position="427"/>
        <end position="476"/>
    </location>
</feature>
<dbReference type="InterPro" id="IPR006311">
    <property type="entry name" value="TAT_signal"/>
</dbReference>
<evidence type="ECO:0000313" key="3">
    <source>
        <dbReference type="Proteomes" id="UP001485043"/>
    </source>
</evidence>
<protein>
    <submittedName>
        <fullName evidence="2">Uncharacterized protein</fullName>
    </submittedName>
</protein>
<sequence>MTQRRGPTRDFSKQASLKPQINVTEYWCSVAQKDGSSDSLIAQPVAYLRRGLLAAAAAAAVALSLAPQPVEALSLKPSDQYKELKGIVTQRKTDPQESLFESFKRSRAAAAAAAEAAAEAAAKSTTQLVNSAESVAKPSVAASGNPFAGLFGAKAPLIPQPKKDPLAENGPGVLIAGFAAIVAASFAANSSSKKAPSKADMAKSPNPIQAAKSGIGKGTQQFGGGTQRLGGGTQKFGTKRVGGGTQPKQAASSAAGKAQASAKQAQKGAGGLFGGLQRQASNAAGGATAKVKRQAPPPKPSPKQGGGGGGGGGLGGLFGGAQRATKQAGKASGGLTQKVKAKAPSPKSGGGGGGGLFGLGGKSGGATGKVRPKAPPPKKAAKQLAQPAKKAASKVSSGSDDAALAGGTIAGVVAIIATILIFGQSPSKDTVEAPDLSSLPKPQVKLPELPDPLPVPGLPKSPQAETPKINPEPVAQLTFCPSSCSGS</sequence>
<organism evidence="2 3">
    <name type="scientific">Apatococcus fuscideae</name>
    <dbReference type="NCBI Taxonomy" id="2026836"/>
    <lineage>
        <taxon>Eukaryota</taxon>
        <taxon>Viridiplantae</taxon>
        <taxon>Chlorophyta</taxon>
        <taxon>core chlorophytes</taxon>
        <taxon>Trebouxiophyceae</taxon>
        <taxon>Chlorellales</taxon>
        <taxon>Chlorellaceae</taxon>
        <taxon>Apatococcus</taxon>
    </lineage>
</organism>
<dbReference type="AlphaFoldDB" id="A0AAW1SUU9"/>
<keyword evidence="3" id="KW-1185">Reference proteome</keyword>
<accession>A0AAW1SUU9</accession>
<gene>
    <name evidence="2" type="ORF">WJX84_008845</name>
</gene>
<feature type="compositionally biased region" description="Pro residues" evidence="1">
    <location>
        <begin position="449"/>
        <end position="459"/>
    </location>
</feature>
<evidence type="ECO:0000256" key="1">
    <source>
        <dbReference type="SAM" id="MobiDB-lite"/>
    </source>
</evidence>
<dbReference type="Proteomes" id="UP001485043">
    <property type="component" value="Unassembled WGS sequence"/>
</dbReference>
<comment type="caution">
    <text evidence="2">The sequence shown here is derived from an EMBL/GenBank/DDBJ whole genome shotgun (WGS) entry which is preliminary data.</text>
</comment>
<feature type="compositionally biased region" description="Gly residues" evidence="1">
    <location>
        <begin position="304"/>
        <end position="319"/>
    </location>
</feature>
<feature type="compositionally biased region" description="Low complexity" evidence="1">
    <location>
        <begin position="382"/>
        <end position="401"/>
    </location>
</feature>
<proteinExistence type="predicted"/>
<feature type="region of interest" description="Disordered" evidence="1">
    <location>
        <begin position="193"/>
        <end position="401"/>
    </location>
</feature>
<dbReference type="EMBL" id="JALJOV010000812">
    <property type="protein sequence ID" value="KAK9861115.1"/>
    <property type="molecule type" value="Genomic_DNA"/>
</dbReference>
<dbReference type="PROSITE" id="PS51318">
    <property type="entry name" value="TAT"/>
    <property type="match status" value="1"/>
</dbReference>
<feature type="compositionally biased region" description="Low complexity" evidence="1">
    <location>
        <begin position="248"/>
        <end position="267"/>
    </location>
</feature>
<reference evidence="2 3" key="1">
    <citation type="journal article" date="2024" name="Nat. Commun.">
        <title>Phylogenomics reveals the evolutionary origins of lichenization in chlorophyte algae.</title>
        <authorList>
            <person name="Puginier C."/>
            <person name="Libourel C."/>
            <person name="Otte J."/>
            <person name="Skaloud P."/>
            <person name="Haon M."/>
            <person name="Grisel S."/>
            <person name="Petersen M."/>
            <person name="Berrin J.G."/>
            <person name="Delaux P.M."/>
            <person name="Dal Grande F."/>
            <person name="Keller J."/>
        </authorList>
    </citation>
    <scope>NUCLEOTIDE SEQUENCE [LARGE SCALE GENOMIC DNA]</scope>
    <source>
        <strain evidence="2 3">SAG 2523</strain>
    </source>
</reference>
<evidence type="ECO:0000313" key="2">
    <source>
        <dbReference type="EMBL" id="KAK9861115.1"/>
    </source>
</evidence>
<feature type="compositionally biased region" description="Gly residues" evidence="1">
    <location>
        <begin position="215"/>
        <end position="245"/>
    </location>
</feature>